<sequence length="100" mass="11723">LLYEEITHAMNHGDIGRVETCFPAWIYIFKGTGKHKYAAHMIKFLRDVHFIYPPQLRKIVRYSMLTPPDGKPDKFRAIDWIVEQLINLPTKETYGGRGFN</sequence>
<name>A0AAD2HGZ0_9AGAR</name>
<keyword evidence="3" id="KW-1185">Reference proteome</keyword>
<feature type="non-terminal residue" evidence="2">
    <location>
        <position position="1"/>
    </location>
</feature>
<dbReference type="Proteomes" id="UP001295794">
    <property type="component" value="Unassembled WGS sequence"/>
</dbReference>
<dbReference type="AlphaFoldDB" id="A0AAD2HGZ0"/>
<protein>
    <recommendedName>
        <fullName evidence="1">DUF6589 domain-containing protein</fullName>
    </recommendedName>
</protein>
<evidence type="ECO:0000313" key="2">
    <source>
        <dbReference type="EMBL" id="CAK5275025.1"/>
    </source>
</evidence>
<organism evidence="2 3">
    <name type="scientific">Mycena citricolor</name>
    <dbReference type="NCBI Taxonomy" id="2018698"/>
    <lineage>
        <taxon>Eukaryota</taxon>
        <taxon>Fungi</taxon>
        <taxon>Dikarya</taxon>
        <taxon>Basidiomycota</taxon>
        <taxon>Agaricomycotina</taxon>
        <taxon>Agaricomycetes</taxon>
        <taxon>Agaricomycetidae</taxon>
        <taxon>Agaricales</taxon>
        <taxon>Marasmiineae</taxon>
        <taxon>Mycenaceae</taxon>
        <taxon>Mycena</taxon>
    </lineage>
</organism>
<evidence type="ECO:0000313" key="3">
    <source>
        <dbReference type="Proteomes" id="UP001295794"/>
    </source>
</evidence>
<dbReference type="EMBL" id="CAVNYO010000403">
    <property type="protein sequence ID" value="CAK5275025.1"/>
    <property type="molecule type" value="Genomic_DNA"/>
</dbReference>
<evidence type="ECO:0000259" key="1">
    <source>
        <dbReference type="Pfam" id="PF20231"/>
    </source>
</evidence>
<accession>A0AAD2HGZ0</accession>
<feature type="non-terminal residue" evidence="2">
    <location>
        <position position="100"/>
    </location>
</feature>
<dbReference type="InterPro" id="IPR046496">
    <property type="entry name" value="DUF6589"/>
</dbReference>
<dbReference type="Pfam" id="PF20231">
    <property type="entry name" value="DUF6589"/>
    <property type="match status" value="1"/>
</dbReference>
<gene>
    <name evidence="2" type="ORF">MYCIT1_LOCUS22527</name>
</gene>
<feature type="domain" description="DUF6589" evidence="1">
    <location>
        <begin position="1"/>
        <end position="98"/>
    </location>
</feature>
<comment type="caution">
    <text evidence="2">The sequence shown here is derived from an EMBL/GenBank/DDBJ whole genome shotgun (WGS) entry which is preliminary data.</text>
</comment>
<proteinExistence type="predicted"/>
<reference evidence="2" key="1">
    <citation type="submission" date="2023-11" db="EMBL/GenBank/DDBJ databases">
        <authorList>
            <person name="De Vega J J."/>
            <person name="De Vega J J."/>
        </authorList>
    </citation>
    <scope>NUCLEOTIDE SEQUENCE</scope>
</reference>